<dbReference type="EMBL" id="ML120377">
    <property type="protein sequence ID" value="RPB00863.1"/>
    <property type="molecule type" value="Genomic_DNA"/>
</dbReference>
<feature type="transmembrane region" description="Helical" evidence="1">
    <location>
        <begin position="28"/>
        <end position="48"/>
    </location>
</feature>
<reference evidence="2 3" key="1">
    <citation type="journal article" date="2018" name="Nat. Ecol. Evol.">
        <title>Pezizomycetes genomes reveal the molecular basis of ectomycorrhizal truffle lifestyle.</title>
        <authorList>
            <person name="Murat C."/>
            <person name="Payen T."/>
            <person name="Noel B."/>
            <person name="Kuo A."/>
            <person name="Morin E."/>
            <person name="Chen J."/>
            <person name="Kohler A."/>
            <person name="Krizsan K."/>
            <person name="Balestrini R."/>
            <person name="Da Silva C."/>
            <person name="Montanini B."/>
            <person name="Hainaut M."/>
            <person name="Levati E."/>
            <person name="Barry K.W."/>
            <person name="Belfiori B."/>
            <person name="Cichocki N."/>
            <person name="Clum A."/>
            <person name="Dockter R.B."/>
            <person name="Fauchery L."/>
            <person name="Guy J."/>
            <person name="Iotti M."/>
            <person name="Le Tacon F."/>
            <person name="Lindquist E.A."/>
            <person name="Lipzen A."/>
            <person name="Malagnac F."/>
            <person name="Mello A."/>
            <person name="Molinier V."/>
            <person name="Miyauchi S."/>
            <person name="Poulain J."/>
            <person name="Riccioni C."/>
            <person name="Rubini A."/>
            <person name="Sitrit Y."/>
            <person name="Splivallo R."/>
            <person name="Traeger S."/>
            <person name="Wang M."/>
            <person name="Zifcakova L."/>
            <person name="Wipf D."/>
            <person name="Zambonelli A."/>
            <person name="Paolocci F."/>
            <person name="Nowrousian M."/>
            <person name="Ottonello S."/>
            <person name="Baldrian P."/>
            <person name="Spatafora J.W."/>
            <person name="Henrissat B."/>
            <person name="Nagy L.G."/>
            <person name="Aury J.M."/>
            <person name="Wincker P."/>
            <person name="Grigoriev I.V."/>
            <person name="Bonfante P."/>
            <person name="Martin F.M."/>
        </authorList>
    </citation>
    <scope>NUCLEOTIDE SEQUENCE [LARGE SCALE GENOMIC DNA]</scope>
    <source>
        <strain evidence="2 3">120613-1</strain>
    </source>
</reference>
<evidence type="ECO:0000313" key="2">
    <source>
        <dbReference type="EMBL" id="RPB00863.1"/>
    </source>
</evidence>
<dbReference type="AlphaFoldDB" id="A0A3N4JRD3"/>
<keyword evidence="1" id="KW-1133">Transmembrane helix</keyword>
<name>A0A3N4JRD3_9PEZI</name>
<sequence>MAFSQFFSPVFFRLFTGNKWLARMGSDFDFFAFMDTVFTLVFFPMYFFPRFFHFLHTSCFLVFYIYAMPYFLVILHILFHHHHHHHLLSIVFFGGRKGNVSDKMPKVLEVRWQLSLSFPLIMVCHTSALL</sequence>
<evidence type="ECO:0000256" key="1">
    <source>
        <dbReference type="SAM" id="Phobius"/>
    </source>
</evidence>
<proteinExistence type="predicted"/>
<dbReference type="Proteomes" id="UP000276215">
    <property type="component" value="Unassembled WGS sequence"/>
</dbReference>
<accession>A0A3N4JRD3</accession>
<keyword evidence="3" id="KW-1185">Reference proteome</keyword>
<organism evidence="2 3">
    <name type="scientific">Choiromyces venosus 120613-1</name>
    <dbReference type="NCBI Taxonomy" id="1336337"/>
    <lineage>
        <taxon>Eukaryota</taxon>
        <taxon>Fungi</taxon>
        <taxon>Dikarya</taxon>
        <taxon>Ascomycota</taxon>
        <taxon>Pezizomycotina</taxon>
        <taxon>Pezizomycetes</taxon>
        <taxon>Pezizales</taxon>
        <taxon>Tuberaceae</taxon>
        <taxon>Choiromyces</taxon>
    </lineage>
</organism>
<evidence type="ECO:0000313" key="3">
    <source>
        <dbReference type="Proteomes" id="UP000276215"/>
    </source>
</evidence>
<keyword evidence="1" id="KW-0812">Transmembrane</keyword>
<protein>
    <submittedName>
        <fullName evidence="2">Uncharacterized protein</fullName>
    </submittedName>
</protein>
<keyword evidence="1" id="KW-0472">Membrane</keyword>
<feature type="transmembrane region" description="Helical" evidence="1">
    <location>
        <begin position="54"/>
        <end position="79"/>
    </location>
</feature>
<gene>
    <name evidence="2" type="ORF">L873DRAFT_747042</name>
</gene>